<dbReference type="CDD" id="cd02976">
    <property type="entry name" value="NrdH"/>
    <property type="match status" value="1"/>
</dbReference>
<feature type="domain" description="Glutaredoxin" evidence="1">
    <location>
        <begin position="4"/>
        <end position="63"/>
    </location>
</feature>
<evidence type="ECO:0000313" key="3">
    <source>
        <dbReference type="Proteomes" id="UP000034072"/>
    </source>
</evidence>
<dbReference type="EMBL" id="LBXZ01000008">
    <property type="protein sequence ID" value="KKR40520.1"/>
    <property type="molecule type" value="Genomic_DNA"/>
</dbReference>
<dbReference type="AlphaFoldDB" id="A0A0G0T066"/>
<evidence type="ECO:0000259" key="1">
    <source>
        <dbReference type="Pfam" id="PF00462"/>
    </source>
</evidence>
<accession>A0A0G0T066</accession>
<dbReference type="GO" id="GO:0009055">
    <property type="term" value="F:electron transfer activity"/>
    <property type="evidence" value="ECO:0007669"/>
    <property type="project" value="TreeGrafter"/>
</dbReference>
<dbReference type="SUPFAM" id="SSF52833">
    <property type="entry name" value="Thioredoxin-like"/>
    <property type="match status" value="1"/>
</dbReference>
<dbReference type="GO" id="GO:0045454">
    <property type="term" value="P:cell redox homeostasis"/>
    <property type="evidence" value="ECO:0007669"/>
    <property type="project" value="TreeGrafter"/>
</dbReference>
<dbReference type="Proteomes" id="UP000034072">
    <property type="component" value="Unassembled WGS sequence"/>
</dbReference>
<sequence length="76" mass="8744">MAKIKIYSTPSCAYCHMAKEYFKSKGLEYEEFDVMSDIVKRQEMIDKTGQMGVPVIDIDNKLIIGFDRSKIDEMLG</sequence>
<dbReference type="NCBIfam" id="TIGR02196">
    <property type="entry name" value="GlrX_YruB"/>
    <property type="match status" value="1"/>
</dbReference>
<proteinExistence type="predicted"/>
<dbReference type="InterPro" id="IPR051548">
    <property type="entry name" value="Grx-like_ET"/>
</dbReference>
<dbReference type="InterPro" id="IPR011911">
    <property type="entry name" value="GlrX_YruB"/>
</dbReference>
<dbReference type="InterPro" id="IPR002109">
    <property type="entry name" value="Glutaredoxin"/>
</dbReference>
<gene>
    <name evidence="2" type="ORF">UT75_C0008G0042</name>
</gene>
<evidence type="ECO:0000313" key="2">
    <source>
        <dbReference type="EMBL" id="KKR40520.1"/>
    </source>
</evidence>
<protein>
    <submittedName>
        <fullName evidence="2">Glutaredoxin-like protein, YruB-family</fullName>
    </submittedName>
</protein>
<dbReference type="PANTHER" id="PTHR34386">
    <property type="entry name" value="GLUTAREDOXIN"/>
    <property type="match status" value="1"/>
</dbReference>
<dbReference type="InterPro" id="IPR036249">
    <property type="entry name" value="Thioredoxin-like_sf"/>
</dbReference>
<dbReference type="PROSITE" id="PS51354">
    <property type="entry name" value="GLUTAREDOXIN_2"/>
    <property type="match status" value="1"/>
</dbReference>
<dbReference type="Pfam" id="PF00462">
    <property type="entry name" value="Glutaredoxin"/>
    <property type="match status" value="1"/>
</dbReference>
<dbReference type="Gene3D" id="3.40.30.10">
    <property type="entry name" value="Glutaredoxin"/>
    <property type="match status" value="1"/>
</dbReference>
<name>A0A0G0T066_9BACT</name>
<reference evidence="2 3" key="1">
    <citation type="journal article" date="2015" name="Nature">
        <title>rRNA introns, odd ribosomes, and small enigmatic genomes across a large radiation of phyla.</title>
        <authorList>
            <person name="Brown C.T."/>
            <person name="Hug L.A."/>
            <person name="Thomas B.C."/>
            <person name="Sharon I."/>
            <person name="Castelle C.J."/>
            <person name="Singh A."/>
            <person name="Wilkins M.J."/>
            <person name="Williams K.H."/>
            <person name="Banfield J.F."/>
        </authorList>
    </citation>
    <scope>NUCLEOTIDE SEQUENCE [LARGE SCALE GENOMIC DNA]</scope>
</reference>
<organism evidence="2 3">
    <name type="scientific">Candidatus Yanofskybacteria bacterium GW2011_GWE2_40_11</name>
    <dbReference type="NCBI Taxonomy" id="1619033"/>
    <lineage>
        <taxon>Bacteria</taxon>
        <taxon>Candidatus Yanofskyibacteriota</taxon>
    </lineage>
</organism>
<comment type="caution">
    <text evidence="2">The sequence shown here is derived from an EMBL/GenBank/DDBJ whole genome shotgun (WGS) entry which is preliminary data.</text>
</comment>
<dbReference type="PANTHER" id="PTHR34386:SF1">
    <property type="entry name" value="GLUTAREDOXIN-LIKE PROTEIN NRDH"/>
    <property type="match status" value="1"/>
</dbReference>